<name>A0AAE9XWD5_9PROT</name>
<feature type="transmembrane region" description="Helical" evidence="1">
    <location>
        <begin position="49"/>
        <end position="77"/>
    </location>
</feature>
<reference evidence="2" key="1">
    <citation type="submission" date="2023-01" db="EMBL/GenBank/DDBJ databases">
        <title>The genome sequence of Kordiimonadaceae bacterium 6D33.</title>
        <authorList>
            <person name="Liu Y."/>
        </authorList>
    </citation>
    <scope>NUCLEOTIDE SEQUENCE</scope>
    <source>
        <strain evidence="2">6D33</strain>
    </source>
</reference>
<keyword evidence="1" id="KW-1133">Transmembrane helix</keyword>
<keyword evidence="1" id="KW-0472">Membrane</keyword>
<dbReference type="Proteomes" id="UP001217500">
    <property type="component" value="Chromosome"/>
</dbReference>
<keyword evidence="1" id="KW-0812">Transmembrane</keyword>
<evidence type="ECO:0000313" key="3">
    <source>
        <dbReference type="Proteomes" id="UP001217500"/>
    </source>
</evidence>
<evidence type="ECO:0000256" key="1">
    <source>
        <dbReference type="SAM" id="Phobius"/>
    </source>
</evidence>
<dbReference type="AlphaFoldDB" id="A0AAE9XWD5"/>
<dbReference type="PANTHER" id="PTHR34703:SF1">
    <property type="entry name" value="ANTIPORTER SUBUNIT MNHG2-RELATED"/>
    <property type="match status" value="1"/>
</dbReference>
<feature type="transmembrane region" description="Helical" evidence="1">
    <location>
        <begin position="6"/>
        <end position="28"/>
    </location>
</feature>
<dbReference type="EMBL" id="CP116805">
    <property type="protein sequence ID" value="WCL54504.1"/>
    <property type="molecule type" value="Genomic_DNA"/>
</dbReference>
<evidence type="ECO:0000313" key="2">
    <source>
        <dbReference type="EMBL" id="WCL54504.1"/>
    </source>
</evidence>
<keyword evidence="3" id="KW-1185">Reference proteome</keyword>
<dbReference type="KEGG" id="gso:PH603_01875"/>
<dbReference type="InterPro" id="IPR005133">
    <property type="entry name" value="PhaG_MnhG_YufB"/>
</dbReference>
<dbReference type="PANTHER" id="PTHR34703">
    <property type="entry name" value="ANTIPORTER SUBUNIT MNHG2-RELATED"/>
    <property type="match status" value="1"/>
</dbReference>
<dbReference type="GO" id="GO:0015385">
    <property type="term" value="F:sodium:proton antiporter activity"/>
    <property type="evidence" value="ECO:0007669"/>
    <property type="project" value="TreeGrafter"/>
</dbReference>
<sequence>MTELLSVVSTLLVVSGGLFVLVGGIGLLRFPDLFTRMHAASVTDAMGPLLILGGLMLEAGWSLATAKLLIILVFFLFTTPTATYALANAATLAGAAKKSSGTPEEKDS</sequence>
<organism evidence="2 3">
    <name type="scientific">Gimibacter soli</name>
    <dbReference type="NCBI Taxonomy" id="3024400"/>
    <lineage>
        <taxon>Bacteria</taxon>
        <taxon>Pseudomonadati</taxon>
        <taxon>Pseudomonadota</taxon>
        <taxon>Alphaproteobacteria</taxon>
        <taxon>Kordiimonadales</taxon>
        <taxon>Temperatibacteraceae</taxon>
        <taxon>Gimibacter</taxon>
    </lineage>
</organism>
<dbReference type="NCBIfam" id="TIGR01300">
    <property type="entry name" value="CPA3_mnhG_phaG"/>
    <property type="match status" value="1"/>
</dbReference>
<dbReference type="Pfam" id="PF03334">
    <property type="entry name" value="PhaG_MnhG_YufB"/>
    <property type="match status" value="1"/>
</dbReference>
<accession>A0AAE9XWD5</accession>
<dbReference type="RefSeq" id="WP_289504223.1">
    <property type="nucleotide sequence ID" value="NZ_CP116805.1"/>
</dbReference>
<gene>
    <name evidence="2" type="primary">mnhG</name>
    <name evidence="2" type="ORF">PH603_01875</name>
</gene>
<proteinExistence type="predicted"/>
<protein>
    <submittedName>
        <fullName evidence="2">Monovalent cation/H(+) antiporter subunit G</fullName>
    </submittedName>
</protein>